<protein>
    <submittedName>
        <fullName evidence="2">DUF805 domain-containing protein</fullName>
    </submittedName>
</protein>
<reference evidence="2" key="2">
    <citation type="journal article" date="2023" name="Microorganisms">
        <title>Isolation and Genomic Characteristics of Cat-Borne Campylobacter felis sp. nov. and Sheep-Borne Campylobacter ovis sp. nov.</title>
        <authorList>
            <person name="Wang H."/>
            <person name="Li Y."/>
            <person name="Gu Y."/>
            <person name="Zhou G."/>
            <person name="Chen X."/>
            <person name="Zhang X."/>
            <person name="Shao Z."/>
            <person name="Zhang J."/>
            <person name="Zhang M."/>
        </authorList>
    </citation>
    <scope>NUCLEOTIDE SEQUENCE</scope>
    <source>
        <strain evidence="2">PS10</strain>
    </source>
</reference>
<proteinExistence type="predicted"/>
<accession>A0ABT7HSA4</accession>
<dbReference type="RefSeq" id="WP_284938431.1">
    <property type="nucleotide sequence ID" value="NZ_JANURM010000018.1"/>
</dbReference>
<name>A0ABT7HSA4_9BACT</name>
<feature type="transmembrane region" description="Helical" evidence="1">
    <location>
        <begin position="67"/>
        <end position="88"/>
    </location>
</feature>
<dbReference type="Proteomes" id="UP001173801">
    <property type="component" value="Unassembled WGS sequence"/>
</dbReference>
<keyword evidence="3" id="KW-1185">Reference proteome</keyword>
<comment type="caution">
    <text evidence="2">The sequence shown here is derived from an EMBL/GenBank/DDBJ whole genome shotgun (WGS) entry which is preliminary data.</text>
</comment>
<organism evidence="2 3">
    <name type="scientific">Campylobacter gastrosuis</name>
    <dbReference type="NCBI Taxonomy" id="2974576"/>
    <lineage>
        <taxon>Bacteria</taxon>
        <taxon>Pseudomonadati</taxon>
        <taxon>Campylobacterota</taxon>
        <taxon>Epsilonproteobacteria</taxon>
        <taxon>Campylobacterales</taxon>
        <taxon>Campylobacteraceae</taxon>
        <taxon>Campylobacter</taxon>
    </lineage>
</organism>
<feature type="transmembrane region" description="Helical" evidence="1">
    <location>
        <begin position="39"/>
        <end position="60"/>
    </location>
</feature>
<gene>
    <name evidence="2" type="ORF">NYG85_10090</name>
</gene>
<evidence type="ECO:0000313" key="3">
    <source>
        <dbReference type="Proteomes" id="UP001173801"/>
    </source>
</evidence>
<reference evidence="2" key="1">
    <citation type="submission" date="2022-08" db="EMBL/GenBank/DDBJ databases">
        <authorList>
            <person name="Wang H."/>
        </authorList>
    </citation>
    <scope>NUCLEOTIDE SEQUENCE</scope>
    <source>
        <strain evidence="2">PS10</strain>
    </source>
</reference>
<dbReference type="InterPro" id="IPR008523">
    <property type="entry name" value="DUF805"/>
</dbReference>
<dbReference type="EMBL" id="JANURM010000018">
    <property type="protein sequence ID" value="MDL0089709.1"/>
    <property type="molecule type" value="Genomic_DNA"/>
</dbReference>
<sequence length="104" mass="11556">MIPIAILMMPMTEALSFAIYFIIAILVNTSLFVRRLHDIGLSGWLILPYYLGLILGNLISNNASPEFGALILICCFIFFLVVGLTASVPDNKYGKNPHENLKQI</sequence>
<keyword evidence="1" id="KW-0812">Transmembrane</keyword>
<evidence type="ECO:0000313" key="2">
    <source>
        <dbReference type="EMBL" id="MDL0089709.1"/>
    </source>
</evidence>
<feature type="transmembrane region" description="Helical" evidence="1">
    <location>
        <begin position="12"/>
        <end position="33"/>
    </location>
</feature>
<keyword evidence="1" id="KW-0472">Membrane</keyword>
<dbReference type="Pfam" id="PF05656">
    <property type="entry name" value="DUF805"/>
    <property type="match status" value="1"/>
</dbReference>
<evidence type="ECO:0000256" key="1">
    <source>
        <dbReference type="SAM" id="Phobius"/>
    </source>
</evidence>
<keyword evidence="1" id="KW-1133">Transmembrane helix</keyword>